<keyword evidence="8" id="KW-1185">Reference proteome</keyword>
<dbReference type="PRINTS" id="PR01021">
    <property type="entry name" value="OMPADOMAIN"/>
</dbReference>
<reference evidence="7 8" key="2">
    <citation type="submission" date="2024-06" db="EMBL/GenBank/DDBJ databases">
        <title>Thioclava kandeliae sp. nov. from a rhizosphere soil sample of Kandelia candel in a mangrove.</title>
        <authorList>
            <person name="Mu T."/>
        </authorList>
    </citation>
    <scope>NUCLEOTIDE SEQUENCE [LARGE SCALE GENOMIC DNA]</scope>
    <source>
        <strain evidence="7 8">CPCC 100088</strain>
    </source>
</reference>
<keyword evidence="3" id="KW-0998">Cell outer membrane</keyword>
<dbReference type="InterPro" id="IPR006664">
    <property type="entry name" value="OMP_bac"/>
</dbReference>
<feature type="signal peptide" evidence="5">
    <location>
        <begin position="1"/>
        <end position="23"/>
    </location>
</feature>
<gene>
    <name evidence="7" type="ORF">VSX56_04100</name>
</gene>
<protein>
    <submittedName>
        <fullName evidence="7">OmpA family protein</fullName>
    </submittedName>
</protein>
<dbReference type="RefSeq" id="WP_350935030.1">
    <property type="nucleotide sequence ID" value="NZ_JAYWLC010000002.1"/>
</dbReference>
<evidence type="ECO:0000259" key="6">
    <source>
        <dbReference type="PROSITE" id="PS51123"/>
    </source>
</evidence>
<accession>A0ABV1SDF8</accession>
<dbReference type="InterPro" id="IPR036737">
    <property type="entry name" value="OmpA-like_sf"/>
</dbReference>
<feature type="chain" id="PRO_5045728387" evidence="5">
    <location>
        <begin position="24"/>
        <end position="317"/>
    </location>
</feature>
<reference evidence="7 8" key="1">
    <citation type="submission" date="2024-01" db="EMBL/GenBank/DDBJ databases">
        <authorList>
            <person name="Deng Y."/>
            <person name="Su J."/>
        </authorList>
    </citation>
    <scope>NUCLEOTIDE SEQUENCE [LARGE SCALE GENOMIC DNA]</scope>
    <source>
        <strain evidence="7 8">CPCC 100088</strain>
    </source>
</reference>
<comment type="caution">
    <text evidence="7">The sequence shown here is derived from an EMBL/GenBank/DDBJ whole genome shotgun (WGS) entry which is preliminary data.</text>
</comment>
<evidence type="ECO:0000256" key="5">
    <source>
        <dbReference type="SAM" id="SignalP"/>
    </source>
</evidence>
<keyword evidence="5" id="KW-0732">Signal</keyword>
<feature type="domain" description="OmpA-like" evidence="6">
    <location>
        <begin position="197"/>
        <end position="315"/>
    </location>
</feature>
<keyword evidence="2 4" id="KW-0472">Membrane</keyword>
<organism evidence="7 8">
    <name type="scientific">Thioclava kandeliae</name>
    <dbReference type="NCBI Taxonomy" id="3070818"/>
    <lineage>
        <taxon>Bacteria</taxon>
        <taxon>Pseudomonadati</taxon>
        <taxon>Pseudomonadota</taxon>
        <taxon>Alphaproteobacteria</taxon>
        <taxon>Rhodobacterales</taxon>
        <taxon>Paracoccaceae</taxon>
        <taxon>Thioclava</taxon>
    </lineage>
</organism>
<dbReference type="EMBL" id="JAYWLC010000002">
    <property type="protein sequence ID" value="MER5170949.1"/>
    <property type="molecule type" value="Genomic_DNA"/>
</dbReference>
<evidence type="ECO:0000256" key="2">
    <source>
        <dbReference type="ARBA" id="ARBA00023136"/>
    </source>
</evidence>
<dbReference type="PROSITE" id="PS51123">
    <property type="entry name" value="OMPA_2"/>
    <property type="match status" value="1"/>
</dbReference>
<evidence type="ECO:0000313" key="7">
    <source>
        <dbReference type="EMBL" id="MER5170949.1"/>
    </source>
</evidence>
<comment type="subcellular location">
    <subcellularLocation>
        <location evidence="1">Cell outer membrane</location>
    </subcellularLocation>
</comment>
<dbReference type="InterPro" id="IPR050330">
    <property type="entry name" value="Bact_OuterMem_StrucFunc"/>
</dbReference>
<evidence type="ECO:0000256" key="1">
    <source>
        <dbReference type="ARBA" id="ARBA00004442"/>
    </source>
</evidence>
<dbReference type="PANTHER" id="PTHR30329">
    <property type="entry name" value="STATOR ELEMENT OF FLAGELLAR MOTOR COMPLEX"/>
    <property type="match status" value="1"/>
</dbReference>
<dbReference type="CDD" id="cd07185">
    <property type="entry name" value="OmpA_C-like"/>
    <property type="match status" value="1"/>
</dbReference>
<evidence type="ECO:0000256" key="4">
    <source>
        <dbReference type="PROSITE-ProRule" id="PRU00473"/>
    </source>
</evidence>
<evidence type="ECO:0000256" key="3">
    <source>
        <dbReference type="ARBA" id="ARBA00023237"/>
    </source>
</evidence>
<name>A0ABV1SDF8_9RHOB</name>
<dbReference type="PANTHER" id="PTHR30329:SF21">
    <property type="entry name" value="LIPOPROTEIN YIAD-RELATED"/>
    <property type="match status" value="1"/>
</dbReference>
<sequence>MTMFRSALLSIALSGLAVVAARAEPLQLDLPEDATISASDSNPATDYSLLTGPWTSAAPASARALEGTRIDTAWRLRGNQQTTLQIMAPLRSQIENAGYTVLYDCATEACGGFDFRYQLDLLPEPGMHVDLGDFLYLAARKGPEYLALTVSRSSNSGFVNLTTLSAGVVDAARPDNPLQITTTKGTGQESRPIGTLLQTEGHGVLDGLDFASGADELKPGSYNSLAALADYLASAPEASIALVGHTDMEGALAGNIDLSKRRAEAVRQRLISDYGIAPERIVAEGAGWLAPITTNLTEEGRRTNRRVEAVLTSTSLE</sequence>
<dbReference type="SUPFAM" id="SSF103088">
    <property type="entry name" value="OmpA-like"/>
    <property type="match status" value="1"/>
</dbReference>
<proteinExistence type="predicted"/>
<dbReference type="InterPro" id="IPR006665">
    <property type="entry name" value="OmpA-like"/>
</dbReference>
<evidence type="ECO:0000313" key="8">
    <source>
        <dbReference type="Proteomes" id="UP001438953"/>
    </source>
</evidence>
<dbReference type="Gene3D" id="3.30.1330.60">
    <property type="entry name" value="OmpA-like domain"/>
    <property type="match status" value="1"/>
</dbReference>
<dbReference type="Proteomes" id="UP001438953">
    <property type="component" value="Unassembled WGS sequence"/>
</dbReference>
<dbReference type="Pfam" id="PF00691">
    <property type="entry name" value="OmpA"/>
    <property type="match status" value="1"/>
</dbReference>